<dbReference type="InterPro" id="IPR045058">
    <property type="entry name" value="GIMA/IAN/Toc"/>
</dbReference>
<evidence type="ECO:0000313" key="3">
    <source>
        <dbReference type="Proteomes" id="UP000789570"/>
    </source>
</evidence>
<keyword evidence="3" id="KW-1185">Reference proteome</keyword>
<sequence>MSLLNSSGSIPFLVLTAIFLFVSPVIFVGIVTMYGNLKQKISNELSVHVTRIVNDLDNTLEIENIYSSGKSTLGNMLLGRVHNNDPFNTSADMVKTVTIEDAQYSIVDTPRVFNDQTPSEYIIVEIFRYCLRCVYGIKAILIIFGIVNNVSYIIELNNKTTRILLIISFTKATWYTSEQHKTLEIIQEFFRNEALRDYIIIVFSKPTKNQMRNPNEMQRAWNRDFTSFIEVMNNHWIKYLIANIPGTYFSERFNEVRELYKLNLHQRQEEERLAERQRIENEQNIRIREAERIYQA</sequence>
<organism evidence="2 3">
    <name type="scientific">Funneliformis caledonium</name>
    <dbReference type="NCBI Taxonomy" id="1117310"/>
    <lineage>
        <taxon>Eukaryota</taxon>
        <taxon>Fungi</taxon>
        <taxon>Fungi incertae sedis</taxon>
        <taxon>Mucoromycota</taxon>
        <taxon>Glomeromycotina</taxon>
        <taxon>Glomeromycetes</taxon>
        <taxon>Glomerales</taxon>
        <taxon>Glomeraceae</taxon>
        <taxon>Funneliformis</taxon>
    </lineage>
</organism>
<keyword evidence="1" id="KW-1133">Transmembrane helix</keyword>
<gene>
    <name evidence="2" type="ORF">FCALED_LOCUS10168</name>
</gene>
<dbReference type="PANTHER" id="PTHR10903:SF184">
    <property type="entry name" value="GTP-BINDING PROTEIN A"/>
    <property type="match status" value="1"/>
</dbReference>
<dbReference type="AlphaFoldDB" id="A0A9N9GX38"/>
<dbReference type="PANTHER" id="PTHR10903">
    <property type="entry name" value="GTPASE, IMAP FAMILY MEMBER-RELATED"/>
    <property type="match status" value="1"/>
</dbReference>
<proteinExistence type="predicted"/>
<feature type="transmembrane region" description="Helical" evidence="1">
    <location>
        <begin position="12"/>
        <end position="34"/>
    </location>
</feature>
<evidence type="ECO:0000256" key="1">
    <source>
        <dbReference type="SAM" id="Phobius"/>
    </source>
</evidence>
<name>A0A9N9GX38_9GLOM</name>
<dbReference type="Proteomes" id="UP000789570">
    <property type="component" value="Unassembled WGS sequence"/>
</dbReference>
<keyword evidence="1" id="KW-0812">Transmembrane</keyword>
<feature type="transmembrane region" description="Helical" evidence="1">
    <location>
        <begin position="135"/>
        <end position="154"/>
    </location>
</feature>
<comment type="caution">
    <text evidence="2">The sequence shown here is derived from an EMBL/GenBank/DDBJ whole genome shotgun (WGS) entry which is preliminary data.</text>
</comment>
<dbReference type="SUPFAM" id="SSF52540">
    <property type="entry name" value="P-loop containing nucleoside triphosphate hydrolases"/>
    <property type="match status" value="1"/>
</dbReference>
<dbReference type="InterPro" id="IPR027417">
    <property type="entry name" value="P-loop_NTPase"/>
</dbReference>
<dbReference type="EMBL" id="CAJVPQ010003614">
    <property type="protein sequence ID" value="CAG8633018.1"/>
    <property type="molecule type" value="Genomic_DNA"/>
</dbReference>
<evidence type="ECO:0000313" key="2">
    <source>
        <dbReference type="EMBL" id="CAG8633018.1"/>
    </source>
</evidence>
<keyword evidence="1" id="KW-0472">Membrane</keyword>
<reference evidence="2" key="1">
    <citation type="submission" date="2021-06" db="EMBL/GenBank/DDBJ databases">
        <authorList>
            <person name="Kallberg Y."/>
            <person name="Tangrot J."/>
            <person name="Rosling A."/>
        </authorList>
    </citation>
    <scope>NUCLEOTIDE SEQUENCE</scope>
    <source>
        <strain evidence="2">UK204</strain>
    </source>
</reference>
<protein>
    <submittedName>
        <fullName evidence="2">10975_t:CDS:1</fullName>
    </submittedName>
</protein>
<accession>A0A9N9GX38</accession>
<dbReference type="OrthoDB" id="8954335at2759"/>
<dbReference type="Gene3D" id="3.40.50.300">
    <property type="entry name" value="P-loop containing nucleotide triphosphate hydrolases"/>
    <property type="match status" value="1"/>
</dbReference>